<protein>
    <submittedName>
        <fullName evidence="1">Uncharacterized protein</fullName>
    </submittedName>
</protein>
<reference evidence="1 2" key="1">
    <citation type="journal article" date="2006" name="Science">
        <title>Phytophthora genome sequences uncover evolutionary origins and mechanisms of pathogenesis.</title>
        <authorList>
            <person name="Tyler B.M."/>
            <person name="Tripathy S."/>
            <person name="Zhang X."/>
            <person name="Dehal P."/>
            <person name="Jiang R.H."/>
            <person name="Aerts A."/>
            <person name="Arredondo F.D."/>
            <person name="Baxter L."/>
            <person name="Bensasson D."/>
            <person name="Beynon J.L."/>
            <person name="Chapman J."/>
            <person name="Damasceno C.M."/>
            <person name="Dorrance A.E."/>
            <person name="Dou D."/>
            <person name="Dickerman A.W."/>
            <person name="Dubchak I.L."/>
            <person name="Garbelotto M."/>
            <person name="Gijzen M."/>
            <person name="Gordon S.G."/>
            <person name="Govers F."/>
            <person name="Grunwald N.J."/>
            <person name="Huang W."/>
            <person name="Ivors K.L."/>
            <person name="Jones R.W."/>
            <person name="Kamoun S."/>
            <person name="Krampis K."/>
            <person name="Lamour K.H."/>
            <person name="Lee M.K."/>
            <person name="McDonald W.H."/>
            <person name="Medina M."/>
            <person name="Meijer H.J."/>
            <person name="Nordberg E.K."/>
            <person name="Maclean D.J."/>
            <person name="Ospina-Giraldo M.D."/>
            <person name="Morris P.F."/>
            <person name="Phuntumart V."/>
            <person name="Putnam N.H."/>
            <person name="Rash S."/>
            <person name="Rose J.K."/>
            <person name="Sakihama Y."/>
            <person name="Salamov A.A."/>
            <person name="Savidor A."/>
            <person name="Scheuring C.F."/>
            <person name="Smith B.M."/>
            <person name="Sobral B.W."/>
            <person name="Terry A."/>
            <person name="Torto-Alalibo T.A."/>
            <person name="Win J."/>
            <person name="Xu Z."/>
            <person name="Zhang H."/>
            <person name="Grigoriev I.V."/>
            <person name="Rokhsar D.S."/>
            <person name="Boore J.L."/>
        </authorList>
    </citation>
    <scope>NUCLEOTIDE SEQUENCE [LARGE SCALE GENOMIC DNA]</scope>
    <source>
        <strain evidence="1 2">P6497</strain>
    </source>
</reference>
<dbReference type="InParanoid" id="G5A2C3"/>
<evidence type="ECO:0000313" key="1">
    <source>
        <dbReference type="EMBL" id="EGZ09814.1"/>
    </source>
</evidence>
<sequence length="200" mass="22582">MHEVPCPGRRNNSAKYRGRCVFLELLDCYAVPFDLRQTERAIWALKTTPIGGSDAVSAENTRMKSVCATSVREGKPMQVVARAVVRKYVEQDRIVFISRMLVEPIQELFAVAFRETTRLVLKRGKPSATGPTTVVQTHCRAMDHETLSRGQAQCGFASWKKTPYYDSGVRAWGNSIADFNQRVEDMLVRESILPRVNGSW</sequence>
<keyword evidence="2" id="KW-1185">Reference proteome</keyword>
<dbReference type="Proteomes" id="UP000002640">
    <property type="component" value="Unassembled WGS sequence"/>
</dbReference>
<dbReference type="AlphaFoldDB" id="G5A2C3"/>
<accession>G5A2C3</accession>
<dbReference type="EMBL" id="JH159159">
    <property type="protein sequence ID" value="EGZ09814.1"/>
    <property type="molecule type" value="Genomic_DNA"/>
</dbReference>
<organism evidence="1 2">
    <name type="scientific">Phytophthora sojae (strain P6497)</name>
    <name type="common">Soybean stem and root rot agent</name>
    <name type="synonym">Phytophthora megasperma f. sp. glycines</name>
    <dbReference type="NCBI Taxonomy" id="1094619"/>
    <lineage>
        <taxon>Eukaryota</taxon>
        <taxon>Sar</taxon>
        <taxon>Stramenopiles</taxon>
        <taxon>Oomycota</taxon>
        <taxon>Peronosporomycetes</taxon>
        <taxon>Peronosporales</taxon>
        <taxon>Peronosporaceae</taxon>
        <taxon>Phytophthora</taxon>
    </lineage>
</organism>
<dbReference type="KEGG" id="psoj:PHYSODRAFT_338537"/>
<dbReference type="GeneID" id="20647589"/>
<proteinExistence type="predicted"/>
<dbReference type="RefSeq" id="XP_009534675.1">
    <property type="nucleotide sequence ID" value="XM_009536380.1"/>
</dbReference>
<gene>
    <name evidence="1" type="ORF">PHYSODRAFT_338537</name>
</gene>
<evidence type="ECO:0000313" key="2">
    <source>
        <dbReference type="Proteomes" id="UP000002640"/>
    </source>
</evidence>
<name>G5A2C3_PHYSP</name>